<evidence type="ECO:0000256" key="1">
    <source>
        <dbReference type="SAM" id="MobiDB-lite"/>
    </source>
</evidence>
<feature type="compositionally biased region" description="Low complexity" evidence="1">
    <location>
        <begin position="81"/>
        <end position="94"/>
    </location>
</feature>
<dbReference type="EMBL" id="MN738829">
    <property type="protein sequence ID" value="QHT38291.1"/>
    <property type="molecule type" value="Genomic_DNA"/>
</dbReference>
<proteinExistence type="predicted"/>
<reference evidence="2" key="1">
    <citation type="journal article" date="2020" name="Nature">
        <title>Giant virus diversity and host interactions through global metagenomics.</title>
        <authorList>
            <person name="Schulz F."/>
            <person name="Roux S."/>
            <person name="Paez-Espino D."/>
            <person name="Jungbluth S."/>
            <person name="Walsh D.A."/>
            <person name="Denef V.J."/>
            <person name="McMahon K.D."/>
            <person name="Konstantinidis K.T."/>
            <person name="Eloe-Fadrosh E.A."/>
            <person name="Kyrpides N.C."/>
            <person name="Woyke T."/>
        </authorList>
    </citation>
    <scope>NUCLEOTIDE SEQUENCE</scope>
    <source>
        <strain evidence="2">GVMAG-S-ERX556101-89</strain>
    </source>
</reference>
<sequence length="389" mass="44277">MPKNKIKTDDPERIRLMYRAALQEKMKRWNCTHPNKKKQIHCRELLLLIIKVIHAFPIYRTAFPEATPKQLEALWKKTSKKVSPSSSSTSSLKSDPGSPRGLELRCPRCESTDIVHSGFAGADVVCTRCGHTWLLIGGDRYGPDLGEKAYGRWKLPAFTEYVDKKGKVVETGFPKIFGKENRPADEQYFQKIVEEFVQTFAEFKKEWEIGKYNNLLQITASILGEYMKSLPDGKGLPKKYKRNSLLAVMTYYGNVLMGAGLEYDQLAEIFGVLPSDMDAVKNKEMEVFWTTKQGSKIFADLLPLLSAKKITYNESSPTDLETATFNRIKGVQGITKLGVKAFIMKLRDDDFKKLETASVPHKKIKLQMEKVENYFDDHPSELDSLLSNI</sequence>
<protein>
    <recommendedName>
        <fullName evidence="3">TFIIB-type domain-containing protein</fullName>
    </recommendedName>
</protein>
<dbReference type="AlphaFoldDB" id="A0A6C0FBR1"/>
<feature type="region of interest" description="Disordered" evidence="1">
    <location>
        <begin position="81"/>
        <end position="102"/>
    </location>
</feature>
<accession>A0A6C0FBR1</accession>
<evidence type="ECO:0008006" key="3">
    <source>
        <dbReference type="Google" id="ProtNLM"/>
    </source>
</evidence>
<name>A0A6C0FBR1_9ZZZZ</name>
<organism evidence="2">
    <name type="scientific">viral metagenome</name>
    <dbReference type="NCBI Taxonomy" id="1070528"/>
    <lineage>
        <taxon>unclassified sequences</taxon>
        <taxon>metagenomes</taxon>
        <taxon>organismal metagenomes</taxon>
    </lineage>
</organism>
<evidence type="ECO:0000313" key="2">
    <source>
        <dbReference type="EMBL" id="QHT38291.1"/>
    </source>
</evidence>